<dbReference type="InterPro" id="IPR027417">
    <property type="entry name" value="P-loop_NTPase"/>
</dbReference>
<evidence type="ECO:0000256" key="1">
    <source>
        <dbReference type="ARBA" id="ARBA00023236"/>
    </source>
</evidence>
<evidence type="ECO:0000256" key="2">
    <source>
        <dbReference type="SAM" id="MobiDB-lite"/>
    </source>
</evidence>
<organism evidence="4 5">
    <name type="scientific">Glutamicibacter bergerei</name>
    <dbReference type="NCBI Taxonomy" id="256702"/>
    <lineage>
        <taxon>Bacteria</taxon>
        <taxon>Bacillati</taxon>
        <taxon>Actinomycetota</taxon>
        <taxon>Actinomycetes</taxon>
        <taxon>Micrococcales</taxon>
        <taxon>Micrococcaceae</taxon>
        <taxon>Glutamicibacter</taxon>
    </lineage>
</organism>
<dbReference type="Proteomes" id="UP001595884">
    <property type="component" value="Unassembled WGS sequence"/>
</dbReference>
<dbReference type="Gene3D" id="3.40.50.300">
    <property type="entry name" value="P-loop containing nucleotide triphosphate hydrolases"/>
    <property type="match status" value="2"/>
</dbReference>
<feature type="region of interest" description="Disordered" evidence="2">
    <location>
        <begin position="113"/>
        <end position="142"/>
    </location>
</feature>
<sequence length="771" mass="85427">MLTGIKSKAGFRGLCSNIMNGTTFGQTTIIFGRNGSGKTSITEAIRQATDTPLNDSMLKPMNINGNDTLDWDTKVFVFNRYYVSENLAQFVDGSAGAGSITLGSKTIADKKEKSALQAEQESKNADIRKLVTDSKSAPTDRSIGEKAKAELVSLLSPHDQRFHSTLYKNDRAFQGKIAQSSAFAPNNEDHDSLVRTLSSAPPEPYRIAHLDDISVEIDKSGLEATFAHTPAAAVAEKITGDPSLLDWLGDGLHKFVHESACPFCTQKIPADRFEALRGTFTDEHSKIKSECKQIADALDRTETQLQTYITDLETSDLPNDALNSQLASERNLVVDKIKRLASSIREISKTARLKSSTPEAMLTLPTIDSSTIDLTPVRSLQTQYDALVKSFGAVRQGAINELESRIIALHSDAILSARSEATARKIEMEVIQNRLTEIDSRLAEIIDAESDTSEMAAQISNTLRLHLGREDLEVRSSGKEYSVLRHDKPAEFLSDGERNIISFIYFLKSLDDIKYDSTKKIVIIDDPVNSLDGENSASCVALISKERKKWSQTVLLTHNFDFLKSSMRALGSDGQTIDEISLLQTGPVWNDTEEKTQWHLESMTETLRLFPSEYHYLFWSVASAASGLVDAHHLMALGNVGRRLLEAFLSYKRPATPDLRQSVESAWTATEFAEELRPLATRTLAVLNHRSHEQSPTPASSSWAPLMDTDFKALLYTIKHIDSDHFEQMTRATNFDTPPVSAEFIRAMRPYNRAIGALTHGQPVKIQSLLP</sequence>
<reference evidence="5" key="1">
    <citation type="journal article" date="2019" name="Int. J. Syst. Evol. Microbiol.">
        <title>The Global Catalogue of Microorganisms (GCM) 10K type strain sequencing project: providing services to taxonomists for standard genome sequencing and annotation.</title>
        <authorList>
            <consortium name="The Broad Institute Genomics Platform"/>
            <consortium name="The Broad Institute Genome Sequencing Center for Infectious Disease"/>
            <person name="Wu L."/>
            <person name="Ma J."/>
        </authorList>
    </citation>
    <scope>NUCLEOTIDE SEQUENCE [LARGE SCALE GENOMIC DNA]</scope>
    <source>
        <strain evidence="5">CGMCC 1.12849</strain>
    </source>
</reference>
<dbReference type="Pfam" id="PF13166">
    <property type="entry name" value="AAA_13"/>
    <property type="match status" value="1"/>
</dbReference>
<protein>
    <submittedName>
        <fullName evidence="4">AAA family ATPase</fullName>
    </submittedName>
</protein>
<dbReference type="EMBL" id="JBHSHE010000011">
    <property type="protein sequence ID" value="MFC4714974.1"/>
    <property type="molecule type" value="Genomic_DNA"/>
</dbReference>
<evidence type="ECO:0000259" key="3">
    <source>
        <dbReference type="Pfam" id="PF13166"/>
    </source>
</evidence>
<feature type="domain" description="Protein CR006 P-loop" evidence="3">
    <location>
        <begin position="23"/>
        <end position="695"/>
    </location>
</feature>
<accession>A0ABV9MHL5</accession>
<gene>
    <name evidence="4" type="ORF">ACFO7V_02295</name>
</gene>
<dbReference type="PANTHER" id="PTHR32182">
    <property type="entry name" value="DNA REPLICATION AND REPAIR PROTEIN RECF"/>
    <property type="match status" value="1"/>
</dbReference>
<dbReference type="SUPFAM" id="SSF52540">
    <property type="entry name" value="P-loop containing nucleoside triphosphate hydrolases"/>
    <property type="match status" value="1"/>
</dbReference>
<feature type="compositionally biased region" description="Basic and acidic residues" evidence="2">
    <location>
        <begin position="113"/>
        <end position="132"/>
    </location>
</feature>
<name>A0ABV9MHL5_9MICC</name>
<proteinExistence type="predicted"/>
<keyword evidence="1" id="KW-0227">DNA damage</keyword>
<dbReference type="InterPro" id="IPR026866">
    <property type="entry name" value="CR006_AAA"/>
</dbReference>
<keyword evidence="1" id="KW-0742">SOS response</keyword>
<dbReference type="PANTHER" id="PTHR32182:SF22">
    <property type="entry name" value="ATP-DEPENDENT ENDONUCLEASE, OLD FAMILY-RELATED"/>
    <property type="match status" value="1"/>
</dbReference>
<evidence type="ECO:0000313" key="4">
    <source>
        <dbReference type="EMBL" id="MFC4714974.1"/>
    </source>
</evidence>
<comment type="caution">
    <text evidence="4">The sequence shown here is derived from an EMBL/GenBank/DDBJ whole genome shotgun (WGS) entry which is preliminary data.</text>
</comment>
<evidence type="ECO:0000313" key="5">
    <source>
        <dbReference type="Proteomes" id="UP001595884"/>
    </source>
</evidence>
<dbReference type="RefSeq" id="WP_346059464.1">
    <property type="nucleotide sequence ID" value="NZ_BAAAVQ010000046.1"/>
</dbReference>
<keyword evidence="5" id="KW-1185">Reference proteome</keyword>